<accession>A0A0A8ZYL4</accession>
<name>A0A0A8ZYL4_ARUDO</name>
<dbReference type="EMBL" id="GBRH01253431">
    <property type="protein sequence ID" value="JAD44464.1"/>
    <property type="molecule type" value="Transcribed_RNA"/>
</dbReference>
<protein>
    <submittedName>
        <fullName evidence="2">Uncharacterized protein</fullName>
    </submittedName>
</protein>
<evidence type="ECO:0000256" key="1">
    <source>
        <dbReference type="SAM" id="MobiDB-lite"/>
    </source>
</evidence>
<feature type="region of interest" description="Disordered" evidence="1">
    <location>
        <begin position="76"/>
        <end position="109"/>
    </location>
</feature>
<evidence type="ECO:0000313" key="2">
    <source>
        <dbReference type="EMBL" id="JAD44464.1"/>
    </source>
</evidence>
<proteinExistence type="predicted"/>
<organism evidence="2">
    <name type="scientific">Arundo donax</name>
    <name type="common">Giant reed</name>
    <name type="synonym">Donax arundinaceus</name>
    <dbReference type="NCBI Taxonomy" id="35708"/>
    <lineage>
        <taxon>Eukaryota</taxon>
        <taxon>Viridiplantae</taxon>
        <taxon>Streptophyta</taxon>
        <taxon>Embryophyta</taxon>
        <taxon>Tracheophyta</taxon>
        <taxon>Spermatophyta</taxon>
        <taxon>Magnoliopsida</taxon>
        <taxon>Liliopsida</taxon>
        <taxon>Poales</taxon>
        <taxon>Poaceae</taxon>
        <taxon>PACMAD clade</taxon>
        <taxon>Arundinoideae</taxon>
        <taxon>Arundineae</taxon>
        <taxon>Arundo</taxon>
    </lineage>
</organism>
<dbReference type="AlphaFoldDB" id="A0A0A8ZYL4"/>
<sequence>MGYNSIDAEAQATAAGSGWKERGWCERMNELNKSIRIQRRGSYTPGTSALRPAAAAAAAPTPYPHCATWAPEVRWARGTGTGQGSSNSDGCGRGAVQWSSNSGGSGQGS</sequence>
<reference evidence="2" key="1">
    <citation type="submission" date="2014-09" db="EMBL/GenBank/DDBJ databases">
        <authorList>
            <person name="Magalhaes I.L.F."/>
            <person name="Oliveira U."/>
            <person name="Santos F.R."/>
            <person name="Vidigal T.H.D.A."/>
            <person name="Brescovit A.D."/>
            <person name="Santos A.J."/>
        </authorList>
    </citation>
    <scope>NUCLEOTIDE SEQUENCE</scope>
    <source>
        <tissue evidence="2">Shoot tissue taken approximately 20 cm above the soil surface</tissue>
    </source>
</reference>
<reference evidence="2" key="2">
    <citation type="journal article" date="2015" name="Data Brief">
        <title>Shoot transcriptome of the giant reed, Arundo donax.</title>
        <authorList>
            <person name="Barrero R.A."/>
            <person name="Guerrero F.D."/>
            <person name="Moolhuijzen P."/>
            <person name="Goolsby J.A."/>
            <person name="Tidwell J."/>
            <person name="Bellgard S.E."/>
            <person name="Bellgard M.I."/>
        </authorList>
    </citation>
    <scope>NUCLEOTIDE SEQUENCE</scope>
    <source>
        <tissue evidence="2">Shoot tissue taken approximately 20 cm above the soil surface</tissue>
    </source>
</reference>